<dbReference type="Proteomes" id="UP000598997">
    <property type="component" value="Unassembled WGS sequence"/>
</dbReference>
<feature type="domain" description="AB hydrolase-1" evidence="1">
    <location>
        <begin position="6"/>
        <end position="241"/>
    </location>
</feature>
<sequence length="254" mass="27476">MVSPRLIFVHGAAADARLWSPVISKLPPAWDAQAITLTYFGDNEWPDEGDQFGTRLHAQELRHMAAEIGGDVDIVCWSYSVHVGLQALLDAPGLFRSALFYEAALPHYISDEGEREVFGKDFGSYFGSVGAKLEKEGNEAAVRQLVGSGFGSLPQDRQDMYLSNARMMPLLMGGGEAPTKIGPAELAGIETPTLVAMGGNTRPCFELPSRALAKHMQNATLDIVANADHFLPETNAELFAAVVEEWIDGEANGQ</sequence>
<dbReference type="RefSeq" id="WP_066766000.1">
    <property type="nucleotide sequence ID" value="NZ_BMIO01000001.1"/>
</dbReference>
<evidence type="ECO:0000313" key="3">
    <source>
        <dbReference type="Proteomes" id="UP000598997"/>
    </source>
</evidence>
<dbReference type="Pfam" id="PF12697">
    <property type="entry name" value="Abhydrolase_6"/>
    <property type="match status" value="1"/>
</dbReference>
<proteinExistence type="predicted"/>
<evidence type="ECO:0000313" key="2">
    <source>
        <dbReference type="EMBL" id="GGD30221.1"/>
    </source>
</evidence>
<reference evidence="2 3" key="1">
    <citation type="journal article" date="2014" name="Int. J. Syst. Evol. Microbiol.">
        <title>Complete genome sequence of Corynebacterium casei LMG S-19264T (=DSM 44701T), isolated from a smear-ripened cheese.</title>
        <authorList>
            <consortium name="US DOE Joint Genome Institute (JGI-PGF)"/>
            <person name="Walter F."/>
            <person name="Albersmeier A."/>
            <person name="Kalinowski J."/>
            <person name="Ruckert C."/>
        </authorList>
    </citation>
    <scope>NUCLEOTIDE SEQUENCE [LARGE SCALE GENOMIC DNA]</scope>
    <source>
        <strain evidence="2 3">CGMCC 1.15358</strain>
    </source>
</reference>
<dbReference type="SUPFAM" id="SSF53474">
    <property type="entry name" value="alpha/beta-Hydrolases"/>
    <property type="match status" value="1"/>
</dbReference>
<dbReference type="InterPro" id="IPR000073">
    <property type="entry name" value="AB_hydrolase_1"/>
</dbReference>
<dbReference type="AlphaFoldDB" id="A0A916Y497"/>
<dbReference type="InterPro" id="IPR029058">
    <property type="entry name" value="AB_hydrolase_fold"/>
</dbReference>
<accession>A0A916Y497</accession>
<protein>
    <recommendedName>
        <fullName evidence="1">AB hydrolase-1 domain-containing protein</fullName>
    </recommendedName>
</protein>
<dbReference type="Gene3D" id="3.40.50.1820">
    <property type="entry name" value="alpha/beta hydrolase"/>
    <property type="match status" value="1"/>
</dbReference>
<name>A0A916Y497_9SPHN</name>
<gene>
    <name evidence="2" type="ORF">GCM10010989_00330</name>
</gene>
<comment type="caution">
    <text evidence="2">The sequence shown here is derived from an EMBL/GenBank/DDBJ whole genome shotgun (WGS) entry which is preliminary data.</text>
</comment>
<dbReference type="EMBL" id="BMIO01000001">
    <property type="protein sequence ID" value="GGD30221.1"/>
    <property type="molecule type" value="Genomic_DNA"/>
</dbReference>
<evidence type="ECO:0000259" key="1">
    <source>
        <dbReference type="Pfam" id="PF12697"/>
    </source>
</evidence>
<keyword evidence="3" id="KW-1185">Reference proteome</keyword>
<organism evidence="2 3">
    <name type="scientific">Croceicoccus pelagius</name>
    <dbReference type="NCBI Taxonomy" id="1703341"/>
    <lineage>
        <taxon>Bacteria</taxon>
        <taxon>Pseudomonadati</taxon>
        <taxon>Pseudomonadota</taxon>
        <taxon>Alphaproteobacteria</taxon>
        <taxon>Sphingomonadales</taxon>
        <taxon>Erythrobacteraceae</taxon>
        <taxon>Croceicoccus</taxon>
    </lineage>
</organism>